<proteinExistence type="predicted"/>
<protein>
    <submittedName>
        <fullName evidence="2">Uncharacterized protein</fullName>
    </submittedName>
</protein>
<sequence>MEYRKNRNMNKAHLILIAVTFLANTGSGQICSIPKLTEACPAWSTFTCNDDIESLYYQRGGSYDSFCCDTEITTGCSYPGNNRYEAFREPCEQFCESSGYVGNVPIVVGGSWGANLEQAASVCLSEDLLRSEYSKEQQEFCFSDNSIELMEKATSQFISDLRVFKYDILAYKGDILQKSHRIAQELNNPDNVMSIDESPNPSRLNSLREAYSDFPRDDAEGEMGEIRLRASIESLRKSAKNLNSVLSVQASRFENFLTTCDRFFPRENRFLLDMCTVSGSKCIEDSQSEHVSCCCLQNPMLNLEHRKEAVMDAKSLQHSRQLELESTAVDVCSEAAQQSDEKVREVKTYLDKIGRSDVHRDYESRLRDKYNNFYSSDCQGQMTSKVLLLLCLLIIAF</sequence>
<dbReference type="EMBL" id="GBEZ01018817">
    <property type="protein sequence ID" value="JAC67662.1"/>
    <property type="molecule type" value="Transcribed_RNA"/>
</dbReference>
<gene>
    <name evidence="2" type="ORF">TSPGSL018_10582</name>
</gene>
<feature type="signal peptide" evidence="1">
    <location>
        <begin position="1"/>
        <end position="28"/>
    </location>
</feature>
<reference evidence="2" key="1">
    <citation type="submission" date="2014-05" db="EMBL/GenBank/DDBJ databases">
        <title>The transcriptome of the halophilic microalga Tetraselmis sp. GSL018 isolated from the Great Salt Lake, Utah.</title>
        <authorList>
            <person name="Jinkerson R.E."/>
            <person name="D'Adamo S."/>
            <person name="Posewitz M.C."/>
        </authorList>
    </citation>
    <scope>NUCLEOTIDE SEQUENCE</scope>
    <source>
        <strain evidence="2">GSL018</strain>
    </source>
</reference>
<name>A0A061R450_9CHLO</name>
<evidence type="ECO:0000313" key="2">
    <source>
        <dbReference type="EMBL" id="JAC67662.1"/>
    </source>
</evidence>
<accession>A0A061R450</accession>
<keyword evidence="1" id="KW-0732">Signal</keyword>
<feature type="chain" id="PRO_5030002159" evidence="1">
    <location>
        <begin position="29"/>
        <end position="397"/>
    </location>
</feature>
<evidence type="ECO:0000256" key="1">
    <source>
        <dbReference type="SAM" id="SignalP"/>
    </source>
</evidence>
<dbReference type="AlphaFoldDB" id="A0A061R450"/>
<organism evidence="2">
    <name type="scientific">Tetraselmis sp. GSL018</name>
    <dbReference type="NCBI Taxonomy" id="582737"/>
    <lineage>
        <taxon>Eukaryota</taxon>
        <taxon>Viridiplantae</taxon>
        <taxon>Chlorophyta</taxon>
        <taxon>core chlorophytes</taxon>
        <taxon>Chlorodendrophyceae</taxon>
        <taxon>Chlorodendrales</taxon>
        <taxon>Chlorodendraceae</taxon>
        <taxon>Tetraselmis</taxon>
    </lineage>
</organism>